<sequence>MVEQRNLQSGQKFTCLCAPTTHPGSFRCRFHRASDNHWLVPHGASLQKPYGTSKPGAEPASSENHLSETPVNNSAKCSTLPKPPVVCKPVSAVIPGPSRLCNMVSSIGGIEKPCAEAATSTFSKIGFESNSQVSVGSQPSTATREAGVFAVGKCQGKLRKMHSESPPPIFSS</sequence>
<gene>
    <name evidence="1" type="ORF">O6H91_10G054900</name>
</gene>
<evidence type="ECO:0000313" key="2">
    <source>
        <dbReference type="Proteomes" id="UP001162992"/>
    </source>
</evidence>
<dbReference type="Proteomes" id="UP001162992">
    <property type="component" value="Chromosome 10"/>
</dbReference>
<organism evidence="1 2">
    <name type="scientific">Diphasiastrum complanatum</name>
    <name type="common">Issler's clubmoss</name>
    <name type="synonym">Lycopodium complanatum</name>
    <dbReference type="NCBI Taxonomy" id="34168"/>
    <lineage>
        <taxon>Eukaryota</taxon>
        <taxon>Viridiplantae</taxon>
        <taxon>Streptophyta</taxon>
        <taxon>Embryophyta</taxon>
        <taxon>Tracheophyta</taxon>
        <taxon>Lycopodiopsida</taxon>
        <taxon>Lycopodiales</taxon>
        <taxon>Lycopodiaceae</taxon>
        <taxon>Lycopodioideae</taxon>
        <taxon>Diphasiastrum</taxon>
    </lineage>
</organism>
<proteinExistence type="predicted"/>
<name>A0ACC2CHF9_DIPCM</name>
<dbReference type="EMBL" id="CM055101">
    <property type="protein sequence ID" value="KAJ7541328.1"/>
    <property type="molecule type" value="Genomic_DNA"/>
</dbReference>
<reference evidence="2" key="1">
    <citation type="journal article" date="2024" name="Proc. Natl. Acad. Sci. U.S.A.">
        <title>Extraordinary preservation of gene collinearity over three hundred million years revealed in homosporous lycophytes.</title>
        <authorList>
            <person name="Li C."/>
            <person name="Wickell D."/>
            <person name="Kuo L.Y."/>
            <person name="Chen X."/>
            <person name="Nie B."/>
            <person name="Liao X."/>
            <person name="Peng D."/>
            <person name="Ji J."/>
            <person name="Jenkins J."/>
            <person name="Williams M."/>
            <person name="Shu S."/>
            <person name="Plott C."/>
            <person name="Barry K."/>
            <person name="Rajasekar S."/>
            <person name="Grimwood J."/>
            <person name="Han X."/>
            <person name="Sun S."/>
            <person name="Hou Z."/>
            <person name="He W."/>
            <person name="Dai G."/>
            <person name="Sun C."/>
            <person name="Schmutz J."/>
            <person name="Leebens-Mack J.H."/>
            <person name="Li F.W."/>
            <person name="Wang L."/>
        </authorList>
    </citation>
    <scope>NUCLEOTIDE SEQUENCE [LARGE SCALE GENOMIC DNA]</scope>
    <source>
        <strain evidence="2">cv. PW_Plant_1</strain>
    </source>
</reference>
<evidence type="ECO:0000313" key="1">
    <source>
        <dbReference type="EMBL" id="KAJ7541328.1"/>
    </source>
</evidence>
<comment type="caution">
    <text evidence="1">The sequence shown here is derived from an EMBL/GenBank/DDBJ whole genome shotgun (WGS) entry which is preliminary data.</text>
</comment>
<accession>A0ACC2CHF9</accession>
<protein>
    <submittedName>
        <fullName evidence="1">Uncharacterized protein</fullName>
    </submittedName>
</protein>
<keyword evidence="2" id="KW-1185">Reference proteome</keyword>